<feature type="chain" id="PRO_5041926830" evidence="2">
    <location>
        <begin position="18"/>
        <end position="351"/>
    </location>
</feature>
<evidence type="ECO:0000256" key="2">
    <source>
        <dbReference type="SAM" id="SignalP"/>
    </source>
</evidence>
<evidence type="ECO:0000313" key="4">
    <source>
        <dbReference type="Proteomes" id="UP001216638"/>
    </source>
</evidence>
<dbReference type="EMBL" id="CP119953">
    <property type="protein sequence ID" value="WFC96046.1"/>
    <property type="molecule type" value="Genomic_DNA"/>
</dbReference>
<dbReference type="Proteomes" id="UP001216638">
    <property type="component" value="Chromosome 3"/>
</dbReference>
<accession>A0AAF0IQG6</accession>
<organism evidence="3 4">
    <name type="scientific">Malassezia brasiliensis</name>
    <dbReference type="NCBI Taxonomy" id="1821822"/>
    <lineage>
        <taxon>Eukaryota</taxon>
        <taxon>Fungi</taxon>
        <taxon>Dikarya</taxon>
        <taxon>Basidiomycota</taxon>
        <taxon>Ustilaginomycotina</taxon>
        <taxon>Malasseziomycetes</taxon>
        <taxon>Malasseziales</taxon>
        <taxon>Malasseziaceae</taxon>
        <taxon>Malassezia</taxon>
    </lineage>
</organism>
<feature type="region of interest" description="Disordered" evidence="1">
    <location>
        <begin position="90"/>
        <end position="110"/>
    </location>
</feature>
<protein>
    <submittedName>
        <fullName evidence="3">Uncharacterized protein</fullName>
    </submittedName>
</protein>
<feature type="compositionally biased region" description="Low complexity" evidence="1">
    <location>
        <begin position="90"/>
        <end position="101"/>
    </location>
</feature>
<evidence type="ECO:0000256" key="1">
    <source>
        <dbReference type="SAM" id="MobiDB-lite"/>
    </source>
</evidence>
<name>A0AAF0IQG6_9BASI</name>
<dbReference type="AlphaFoldDB" id="A0AAF0IQG6"/>
<reference evidence="3" key="1">
    <citation type="submission" date="2023-03" db="EMBL/GenBank/DDBJ databases">
        <title>Mating type loci evolution in Malassezia.</title>
        <authorList>
            <person name="Coelho M.A."/>
        </authorList>
    </citation>
    <scope>NUCLEOTIDE SEQUENCE</scope>
    <source>
        <strain evidence="3">CBS 14135</strain>
    </source>
</reference>
<gene>
    <name evidence="3" type="ORF">MBRA1_002702</name>
</gene>
<keyword evidence="4" id="KW-1185">Reference proteome</keyword>
<proteinExistence type="predicted"/>
<sequence length="351" mass="35335">MRLRWLGLAAFVSCVYAELVPRDTPLSFSLPDTSSAASSAPASASSADAGLSLGLGSTSGAAAASSTAGSAAASAAGSSAAASAAPASSSATSAAPASSSAVPTNNASTTSVDYPSVTIPAALSTSVAYNVMSAPSSIATANATASSNVTYTPAKSTATWSGALPTLISLMYRGSDEAKAHLPTFYWTLANASLASTQLDLICETQTHFCATAGCEDGDDHIEHNFCDPSKGMATMCTCAKSKSRLPQYQWPVQSQDCLLRLQACRDACNNQKETPFAQRNTCTQACADQIGSSCGKTEQYGANYAVSKPGQTPSYLIVDQSAAQGAGARTAANVALVGAVSVAAAVWLGA</sequence>
<evidence type="ECO:0000313" key="3">
    <source>
        <dbReference type="EMBL" id="WFC96046.1"/>
    </source>
</evidence>
<feature type="signal peptide" evidence="2">
    <location>
        <begin position="1"/>
        <end position="17"/>
    </location>
</feature>
<keyword evidence="2" id="KW-0732">Signal</keyword>